<dbReference type="GeneID" id="28802121"/>
<gene>
    <name evidence="1" type="primary">96</name>
    <name evidence="1" type="ORF">PBI_MONTY_96</name>
</gene>
<evidence type="ECO:0000313" key="1">
    <source>
        <dbReference type="EMBL" id="ANA85970.1"/>
    </source>
</evidence>
<dbReference type="KEGG" id="vg:28802121"/>
<proteinExistence type="predicted"/>
<accession>A0A160DDV2</accession>
<dbReference type="Proteomes" id="UP000207742">
    <property type="component" value="Segment"/>
</dbReference>
<evidence type="ECO:0000313" key="2">
    <source>
        <dbReference type="Proteomes" id="UP000207742"/>
    </source>
</evidence>
<reference evidence="1 2" key="1">
    <citation type="submission" date="2016-03" db="EMBL/GenBank/DDBJ databases">
        <authorList>
            <person name="Montgomery M.T."/>
            <person name="Guerrero C.A."/>
            <person name="Mavrich T.N."/>
            <person name="Pope W.H."/>
            <person name="Garlena R.A."/>
            <person name="Russell D.A."/>
            <person name="Jacobs-Sera D."/>
            <person name="Hendrix R.W."/>
            <person name="Hatfull G.F."/>
        </authorList>
    </citation>
    <scope>NUCLEOTIDE SEQUENCE [LARGE SCALE GENOMIC DNA]</scope>
</reference>
<dbReference type="EMBL" id="KU998241">
    <property type="protein sequence ID" value="ANA85970.1"/>
    <property type="molecule type" value="Genomic_DNA"/>
</dbReference>
<dbReference type="RefSeq" id="YP_009275162.1">
    <property type="nucleotide sequence ID" value="NC_030924.1"/>
</dbReference>
<sequence length="40" mass="4688">MRSVVCNECLEPVHPIFDWCDHEQQYLCDECLEAVHPIAD</sequence>
<protein>
    <submittedName>
        <fullName evidence="1">Uncharacterized protein</fullName>
    </submittedName>
</protein>
<name>A0A160DDV2_9CAUD</name>
<organism evidence="1 2">
    <name type="scientific">Gordonia phage Monty</name>
    <dbReference type="NCBI Taxonomy" id="1838073"/>
    <lineage>
        <taxon>Viruses</taxon>
        <taxon>Duplodnaviria</taxon>
        <taxon>Heunggongvirae</taxon>
        <taxon>Uroviricota</taxon>
        <taxon>Caudoviricetes</taxon>
        <taxon>Montyvirus</taxon>
        <taxon>Montyvirus monty</taxon>
    </lineage>
</organism>
<keyword evidence="2" id="KW-1185">Reference proteome</keyword>